<reference evidence="2" key="2">
    <citation type="submission" date="2025-09" db="UniProtKB">
        <authorList>
            <consortium name="Ensembl"/>
        </authorList>
    </citation>
    <scope>IDENTIFICATION</scope>
</reference>
<dbReference type="AlphaFoldDB" id="A0A803VH53"/>
<dbReference type="Proteomes" id="UP000016665">
    <property type="component" value="Unplaced"/>
</dbReference>
<feature type="signal peptide" evidence="1">
    <location>
        <begin position="1"/>
        <end position="21"/>
    </location>
</feature>
<reference evidence="2" key="1">
    <citation type="submission" date="2025-08" db="UniProtKB">
        <authorList>
            <consortium name="Ensembl"/>
        </authorList>
    </citation>
    <scope>IDENTIFICATION</scope>
</reference>
<sequence>MAAFTPHASCSSPHFPLWLFLCNLLSIPCRTPLRKGELSCTFLT</sequence>
<feature type="chain" id="PRO_5032508996" evidence="1">
    <location>
        <begin position="22"/>
        <end position="44"/>
    </location>
</feature>
<keyword evidence="3" id="KW-1185">Reference proteome</keyword>
<proteinExistence type="predicted"/>
<accession>A0A803VH53</accession>
<name>A0A803VH53_FICAL</name>
<keyword evidence="1" id="KW-0732">Signal</keyword>
<organism evidence="2 3">
    <name type="scientific">Ficedula albicollis</name>
    <name type="common">Collared flycatcher</name>
    <name type="synonym">Muscicapa albicollis</name>
    <dbReference type="NCBI Taxonomy" id="59894"/>
    <lineage>
        <taxon>Eukaryota</taxon>
        <taxon>Metazoa</taxon>
        <taxon>Chordata</taxon>
        <taxon>Craniata</taxon>
        <taxon>Vertebrata</taxon>
        <taxon>Euteleostomi</taxon>
        <taxon>Archelosauria</taxon>
        <taxon>Archosauria</taxon>
        <taxon>Dinosauria</taxon>
        <taxon>Saurischia</taxon>
        <taxon>Theropoda</taxon>
        <taxon>Coelurosauria</taxon>
        <taxon>Aves</taxon>
        <taxon>Neognathae</taxon>
        <taxon>Neoaves</taxon>
        <taxon>Telluraves</taxon>
        <taxon>Australaves</taxon>
        <taxon>Passeriformes</taxon>
        <taxon>Muscicapidae</taxon>
        <taxon>Ficedula</taxon>
    </lineage>
</organism>
<protein>
    <submittedName>
        <fullName evidence="2">Uncharacterized protein</fullName>
    </submittedName>
</protein>
<evidence type="ECO:0000313" key="3">
    <source>
        <dbReference type="Proteomes" id="UP000016665"/>
    </source>
</evidence>
<evidence type="ECO:0000256" key="1">
    <source>
        <dbReference type="SAM" id="SignalP"/>
    </source>
</evidence>
<evidence type="ECO:0000313" key="2">
    <source>
        <dbReference type="Ensembl" id="ENSFALP00000022059.1"/>
    </source>
</evidence>
<dbReference type="Ensembl" id="ENSFALT00000027987.1">
    <property type="protein sequence ID" value="ENSFALP00000022059.1"/>
    <property type="gene ID" value="ENSFALG00000023281.1"/>
</dbReference>